<reference evidence="2" key="1">
    <citation type="submission" date="2012-06" db="EMBL/GenBank/DDBJ databases">
        <title>Complete sequence of chromosome of Desulfomonile tiedjei DSM 6799.</title>
        <authorList>
            <person name="Lucas S."/>
            <person name="Copeland A."/>
            <person name="Lapidus A."/>
            <person name="Glavina del Rio T."/>
            <person name="Dalin E."/>
            <person name="Tice H."/>
            <person name="Bruce D."/>
            <person name="Goodwin L."/>
            <person name="Pitluck S."/>
            <person name="Peters L."/>
            <person name="Ovchinnikova G."/>
            <person name="Zeytun A."/>
            <person name="Lu M."/>
            <person name="Kyrpides N."/>
            <person name="Mavromatis K."/>
            <person name="Ivanova N."/>
            <person name="Brettin T."/>
            <person name="Detter J.C."/>
            <person name="Han C."/>
            <person name="Larimer F."/>
            <person name="Land M."/>
            <person name="Hauser L."/>
            <person name="Markowitz V."/>
            <person name="Cheng J.-F."/>
            <person name="Hugenholtz P."/>
            <person name="Woyke T."/>
            <person name="Wu D."/>
            <person name="Spring S."/>
            <person name="Schroeder M."/>
            <person name="Brambilla E."/>
            <person name="Klenk H.-P."/>
            <person name="Eisen J.A."/>
        </authorList>
    </citation>
    <scope>NUCLEOTIDE SEQUENCE [LARGE SCALE GENOMIC DNA]</scope>
    <source>
        <strain evidence="2">ATCC 49306 / DSM 6799 / DCB-1</strain>
    </source>
</reference>
<dbReference type="RefSeq" id="WP_014807929.1">
    <property type="nucleotide sequence ID" value="NC_018025.1"/>
</dbReference>
<protein>
    <recommendedName>
        <fullName evidence="3">SGNH/GDSL hydrolase family protein</fullName>
    </recommendedName>
</protein>
<name>I4BZM9_DESTA</name>
<evidence type="ECO:0000313" key="1">
    <source>
        <dbReference type="EMBL" id="AFM22770.1"/>
    </source>
</evidence>
<accession>I4BZM9</accession>
<sequence length="189" mass="21334">MLKRVFVVGIIFAIAALVGLGVAEIYLQRLGYGNPPLYSYDPAIGYVLKPNQALKRVNNCRVSINSLGMRSPDYTSEKPANVFRTLLVGDSVPFGGSYIDQQDTFCSLAEQLLTEETGRKYQILNAGVNAYGPQNVLKYLETRGTYGADLVVVYFPWGNLRRDFTNFYVLPFWSTNPQWALNEFFRHLV</sequence>
<proteinExistence type="predicted"/>
<dbReference type="Proteomes" id="UP000006055">
    <property type="component" value="Chromosome"/>
</dbReference>
<dbReference type="KEGG" id="dti:Desti_0018"/>
<dbReference type="AlphaFoldDB" id="I4BZM9"/>
<keyword evidence="2" id="KW-1185">Reference proteome</keyword>
<gene>
    <name evidence="1" type="ordered locus">Desti_0018</name>
</gene>
<dbReference type="eggNOG" id="COG2755">
    <property type="taxonomic scope" value="Bacteria"/>
</dbReference>
<dbReference type="OrthoDB" id="5509416at2"/>
<dbReference type="HOGENOM" id="CLU_1432453_0_0_7"/>
<evidence type="ECO:0008006" key="3">
    <source>
        <dbReference type="Google" id="ProtNLM"/>
    </source>
</evidence>
<dbReference type="EMBL" id="CP003360">
    <property type="protein sequence ID" value="AFM22770.1"/>
    <property type="molecule type" value="Genomic_DNA"/>
</dbReference>
<dbReference type="GO" id="GO:0016788">
    <property type="term" value="F:hydrolase activity, acting on ester bonds"/>
    <property type="evidence" value="ECO:0007669"/>
    <property type="project" value="UniProtKB-ARBA"/>
</dbReference>
<dbReference type="STRING" id="706587.Desti_0018"/>
<organism evidence="1 2">
    <name type="scientific">Desulfomonile tiedjei (strain ATCC 49306 / DSM 6799 / DCB-1)</name>
    <dbReference type="NCBI Taxonomy" id="706587"/>
    <lineage>
        <taxon>Bacteria</taxon>
        <taxon>Pseudomonadati</taxon>
        <taxon>Thermodesulfobacteriota</taxon>
        <taxon>Desulfomonilia</taxon>
        <taxon>Desulfomonilales</taxon>
        <taxon>Desulfomonilaceae</taxon>
        <taxon>Desulfomonile</taxon>
    </lineage>
</organism>
<evidence type="ECO:0000313" key="2">
    <source>
        <dbReference type="Proteomes" id="UP000006055"/>
    </source>
</evidence>
<dbReference type="InterPro" id="IPR036514">
    <property type="entry name" value="SGNH_hydro_sf"/>
</dbReference>
<dbReference type="Gene3D" id="3.40.50.1110">
    <property type="entry name" value="SGNH hydrolase"/>
    <property type="match status" value="1"/>
</dbReference>
<dbReference type="SUPFAM" id="SSF52266">
    <property type="entry name" value="SGNH hydrolase"/>
    <property type="match status" value="1"/>
</dbReference>